<dbReference type="SMART" id="SM00154">
    <property type="entry name" value="ZnF_AN1"/>
    <property type="match status" value="1"/>
</dbReference>
<evidence type="ECO:0000313" key="7">
    <source>
        <dbReference type="Proteomes" id="UP000829685"/>
    </source>
</evidence>
<proteinExistence type="predicted"/>
<evidence type="ECO:0000256" key="2">
    <source>
        <dbReference type="ARBA" id="ARBA00022771"/>
    </source>
</evidence>
<evidence type="ECO:0000313" key="6">
    <source>
        <dbReference type="EMBL" id="KAI1878599.1"/>
    </source>
</evidence>
<protein>
    <recommendedName>
        <fullName evidence="5">AN1-type domain-containing protein</fullName>
    </recommendedName>
</protein>
<dbReference type="AlphaFoldDB" id="A0A9P9WT19"/>
<comment type="caution">
    <text evidence="6">The sequence shown here is derived from an EMBL/GenBank/DDBJ whole genome shotgun (WGS) entry which is preliminary data.</text>
</comment>
<dbReference type="InterPro" id="IPR000058">
    <property type="entry name" value="Znf_AN1"/>
</dbReference>
<dbReference type="Gene3D" id="4.10.1110.10">
    <property type="entry name" value="AN1-like Zinc finger"/>
    <property type="match status" value="1"/>
</dbReference>
<dbReference type="Pfam" id="PF01428">
    <property type="entry name" value="zf-AN1"/>
    <property type="match status" value="1"/>
</dbReference>
<name>A0A9P9WT19_9PEZI</name>
<organism evidence="6 7">
    <name type="scientific">Neoarthrinium moseri</name>
    <dbReference type="NCBI Taxonomy" id="1658444"/>
    <lineage>
        <taxon>Eukaryota</taxon>
        <taxon>Fungi</taxon>
        <taxon>Dikarya</taxon>
        <taxon>Ascomycota</taxon>
        <taxon>Pezizomycotina</taxon>
        <taxon>Sordariomycetes</taxon>
        <taxon>Xylariomycetidae</taxon>
        <taxon>Amphisphaeriales</taxon>
        <taxon>Apiosporaceae</taxon>
        <taxon>Neoarthrinium</taxon>
    </lineage>
</organism>
<keyword evidence="7" id="KW-1185">Reference proteome</keyword>
<dbReference type="Proteomes" id="UP000829685">
    <property type="component" value="Unassembled WGS sequence"/>
</dbReference>
<reference evidence="6" key="1">
    <citation type="submission" date="2021-03" db="EMBL/GenBank/DDBJ databases">
        <title>Revisited historic fungal species revealed as producer of novel bioactive compounds through whole genome sequencing and comparative genomics.</title>
        <authorList>
            <person name="Vignolle G.A."/>
            <person name="Hochenegger N."/>
            <person name="Mach R.L."/>
            <person name="Mach-Aigner A.R."/>
            <person name="Javad Rahimi M."/>
            <person name="Salim K.A."/>
            <person name="Chan C.M."/>
            <person name="Lim L.B.L."/>
            <person name="Cai F."/>
            <person name="Druzhinina I.S."/>
            <person name="U'Ren J.M."/>
            <person name="Derntl C."/>
        </authorList>
    </citation>
    <scope>NUCLEOTIDE SEQUENCE</scope>
    <source>
        <strain evidence="6">TUCIM 5799</strain>
    </source>
</reference>
<dbReference type="InterPro" id="IPR035896">
    <property type="entry name" value="AN1-like_Znf"/>
</dbReference>
<evidence type="ECO:0000256" key="4">
    <source>
        <dbReference type="PROSITE-ProRule" id="PRU00449"/>
    </source>
</evidence>
<dbReference type="SUPFAM" id="SSF118310">
    <property type="entry name" value="AN1-like Zinc finger"/>
    <property type="match status" value="1"/>
</dbReference>
<evidence type="ECO:0000259" key="5">
    <source>
        <dbReference type="PROSITE" id="PS51039"/>
    </source>
</evidence>
<sequence>MAPKKIRCKADDCKDAVQRMFGDCGFCERQYCAKHRLPEDHQCAGLDDCKKAAHEQNAARINQERTQVIKVA</sequence>
<feature type="domain" description="AN1-type" evidence="5">
    <location>
        <begin position="2"/>
        <end position="51"/>
    </location>
</feature>
<dbReference type="GO" id="GO:0008270">
    <property type="term" value="F:zinc ion binding"/>
    <property type="evidence" value="ECO:0007669"/>
    <property type="project" value="UniProtKB-KW"/>
</dbReference>
<keyword evidence="2 4" id="KW-0863">Zinc-finger</keyword>
<dbReference type="EMBL" id="JAFIMR010000005">
    <property type="protein sequence ID" value="KAI1878599.1"/>
    <property type="molecule type" value="Genomic_DNA"/>
</dbReference>
<dbReference type="OrthoDB" id="428577at2759"/>
<accession>A0A9P9WT19</accession>
<evidence type="ECO:0000256" key="3">
    <source>
        <dbReference type="ARBA" id="ARBA00022833"/>
    </source>
</evidence>
<keyword evidence="3" id="KW-0862">Zinc</keyword>
<keyword evidence="1" id="KW-0479">Metal-binding</keyword>
<evidence type="ECO:0000256" key="1">
    <source>
        <dbReference type="ARBA" id="ARBA00022723"/>
    </source>
</evidence>
<dbReference type="PROSITE" id="PS51039">
    <property type="entry name" value="ZF_AN1"/>
    <property type="match status" value="1"/>
</dbReference>
<gene>
    <name evidence="6" type="ORF">JX265_002776</name>
</gene>